<dbReference type="KEGG" id="gps:C427_4341"/>
<evidence type="ECO:0000313" key="1">
    <source>
        <dbReference type="EMBL" id="AGH46443.1"/>
    </source>
</evidence>
<evidence type="ECO:0000313" key="2">
    <source>
        <dbReference type="Proteomes" id="UP000011864"/>
    </source>
</evidence>
<proteinExistence type="predicted"/>
<dbReference type="STRING" id="1129794.C427_4341"/>
<dbReference type="OrthoDB" id="5596796at2"/>
<dbReference type="InterPro" id="IPR021730">
    <property type="entry name" value="YdbH"/>
</dbReference>
<dbReference type="HOGENOM" id="CLU_337342_0_0_6"/>
<dbReference type="EMBL" id="CP003837">
    <property type="protein sequence ID" value="AGH46443.1"/>
    <property type="molecule type" value="Genomic_DNA"/>
</dbReference>
<name>K7ASY6_9ALTE</name>
<sequence length="844" mass="94166">MTHSFWQKRPSKKMTATLLFFVVLATIFLFRRPIAIKSIEHFTQPHDVSITCLHFSFNWQLNINLKQACITSPIGTIEVHDAIWQPWSNILNIQQIKVKHLAQLPAVTKTDNESLGEQQKNNLDLPGWLPKLGISSLKVDSYELLQPLHLSVNTISSNKLSITGDVNADVKISPNVLVANITWRISDLVKWIPQVHTLTQDNAELLKELTFDESAINSRLTFDGEILSADSSLDIASRFYISNCPIDAVFVGNILVDVNVSSLDLSVDLTQLSNDISLVNCPLLLDYFAQDDMPQLSFVFPQIIAINKTHIKLPTLQIVDKGNTHRSVVLNDVNYKTTGELEVSYKIVLKQPIKTKQITADMFDLQAQGTLSTHLSAQATELPVSFKITNDNNRLVVKNVKMDTLLIGNLSSEFSFHDTQTKQLQMKGVVNSSTIKIGELKLAKTSSDFSLSGASFNDLQLSVDNQLFNTVHPELNIQKITNHIDVNIKQLEALSFSGNSTVTKLLTQNINFMPINMTHTGQASLANMTLSSQHDVSLENNFMVQLTHQQAEVKLQINQQNVSRLQKLISQLQDALLIKEGNLSANIELTLPQKTEPLIAKGKANFLGLSAKYQDYVLKNITYQTPLTFDSAGFQLAESTLRIDSIDAGVMIQQLEATVFAQNSVFRLEQVQGEIFNGKFLLGGLWLDGREQQFNINIQNIDLAQVIALQKQPGISITGNINGDIPLIIGKQGIRIDNGRVSSLTGGKLSIIGNPSFDSIKVQQPELALLENLDFTQLKSNVKFTPDGWVFFDFAIKGNNPDKKQSVNFNYTHQENIFTLLESIRLVKSVENKIEQKITQGDKK</sequence>
<organism evidence="1 2">
    <name type="scientific">Paraglaciecola psychrophila 170</name>
    <dbReference type="NCBI Taxonomy" id="1129794"/>
    <lineage>
        <taxon>Bacteria</taxon>
        <taxon>Pseudomonadati</taxon>
        <taxon>Pseudomonadota</taxon>
        <taxon>Gammaproteobacteria</taxon>
        <taxon>Alteromonadales</taxon>
        <taxon>Alteromonadaceae</taxon>
        <taxon>Paraglaciecola</taxon>
    </lineage>
</organism>
<dbReference type="Pfam" id="PF11739">
    <property type="entry name" value="YdbH-like"/>
    <property type="match status" value="1"/>
</dbReference>
<dbReference type="AlphaFoldDB" id="K7ASY6"/>
<reference evidence="1 2" key="1">
    <citation type="journal article" date="2013" name="Genome Announc.">
        <title>Complete Genome Sequence of Glaciecola psychrophila Strain 170T.</title>
        <authorList>
            <person name="Yin J."/>
            <person name="Chen J."/>
            <person name="Liu G."/>
            <person name="Yu Y."/>
            <person name="Song L."/>
            <person name="Wang X."/>
            <person name="Qu X."/>
        </authorList>
    </citation>
    <scope>NUCLEOTIDE SEQUENCE [LARGE SCALE GENOMIC DNA]</scope>
    <source>
        <strain evidence="1 2">170</strain>
    </source>
</reference>
<dbReference type="RefSeq" id="WP_007639238.1">
    <property type="nucleotide sequence ID" value="NC_020514.1"/>
</dbReference>
<dbReference type="PATRIC" id="fig|1129794.4.peg.4323"/>
<dbReference type="eggNOG" id="COG2982">
    <property type="taxonomic scope" value="Bacteria"/>
</dbReference>
<keyword evidence="2" id="KW-1185">Reference proteome</keyword>
<gene>
    <name evidence="1" type="ORF">C427_4341</name>
</gene>
<accession>K7ASY6</accession>
<dbReference type="Proteomes" id="UP000011864">
    <property type="component" value="Chromosome"/>
</dbReference>
<protein>
    <submittedName>
        <fullName evidence="1">Uncharacterized protein</fullName>
    </submittedName>
</protein>